<dbReference type="Proteomes" id="UP000657574">
    <property type="component" value="Unassembled WGS sequence"/>
</dbReference>
<sequence length="576" mass="62434">MVGWANGPAIVAEIPVRYRSMALTDLAEAMDDDPRVRRVLEEADKLIAALPAGETGQHARGLVFLGRQWVGLDPARAVRHLERASEHIPLIEDEDAYRCAYQLAEAAAALAAADPIEAARLMSGLERVVAELDIDIDPPWLLPQHLGGIALAGQTADPVAAERLLHQAELAAQQTEDSATALRFLAAELAVTDLPRAELLVGRITHARSRNVGWATLIEAVGEHRPDLLDEVLEDSGFDRPVRPVAQAPNLDPVPPPPTGPSAQPTVPARGIRRFFRRTAPQSVETVQPAPPVAPTAPAEEGDPSSLWWVTAAAAPFAEDWAERVASRIISPYDRATAFHAMAAAVTEDRPLRAEQWLRRAYELLVESARAESAHPSPAEMGKIAQAAVTVAPDLAKDAAEYVARVDDEELKHMPWQLVDLAKHVAAIDPHGAIRIVSLIEKQADAPNDTERRGMAEAQIAAAATLARSNLGLAEQTIRRAARSLASMSDERADSVDWDPVAHLAVKQRDTARKLCQWALEEVQGETRDQIRVKLAWAFATVDLPHAEQLAVSIGDRSIRDLALSGIVDDLVPEPE</sequence>
<comment type="caution">
    <text evidence="2">The sequence shown here is derived from an EMBL/GenBank/DDBJ whole genome shotgun (WGS) entry which is preliminary data.</text>
</comment>
<organism evidence="2 3">
    <name type="scientific">Streptomyces brasiliensis</name>
    <dbReference type="NCBI Taxonomy" id="1954"/>
    <lineage>
        <taxon>Bacteria</taxon>
        <taxon>Bacillati</taxon>
        <taxon>Actinomycetota</taxon>
        <taxon>Actinomycetes</taxon>
        <taxon>Kitasatosporales</taxon>
        <taxon>Streptomycetaceae</taxon>
        <taxon>Streptomyces</taxon>
    </lineage>
</organism>
<dbReference type="AlphaFoldDB" id="A0A917UJC5"/>
<evidence type="ECO:0000256" key="1">
    <source>
        <dbReference type="SAM" id="MobiDB-lite"/>
    </source>
</evidence>
<reference evidence="2" key="1">
    <citation type="journal article" date="2014" name="Int. J. Syst. Evol. Microbiol.">
        <title>Complete genome sequence of Corynebacterium casei LMG S-19264T (=DSM 44701T), isolated from a smear-ripened cheese.</title>
        <authorList>
            <consortium name="US DOE Joint Genome Institute (JGI-PGF)"/>
            <person name="Walter F."/>
            <person name="Albersmeier A."/>
            <person name="Kalinowski J."/>
            <person name="Ruckert C."/>
        </authorList>
    </citation>
    <scope>NUCLEOTIDE SEQUENCE</scope>
    <source>
        <strain evidence="2">JCM 3086</strain>
    </source>
</reference>
<feature type="region of interest" description="Disordered" evidence="1">
    <location>
        <begin position="280"/>
        <end position="303"/>
    </location>
</feature>
<protein>
    <submittedName>
        <fullName evidence="2">Uncharacterized protein</fullName>
    </submittedName>
</protein>
<reference evidence="2" key="2">
    <citation type="submission" date="2020-09" db="EMBL/GenBank/DDBJ databases">
        <authorList>
            <person name="Sun Q."/>
            <person name="Ohkuma M."/>
        </authorList>
    </citation>
    <scope>NUCLEOTIDE SEQUENCE</scope>
    <source>
        <strain evidence="2">JCM 3086</strain>
    </source>
</reference>
<feature type="region of interest" description="Disordered" evidence="1">
    <location>
        <begin position="240"/>
        <end position="267"/>
    </location>
</feature>
<evidence type="ECO:0000313" key="2">
    <source>
        <dbReference type="EMBL" id="GGJ62005.1"/>
    </source>
</evidence>
<dbReference type="EMBL" id="BMQA01000070">
    <property type="protein sequence ID" value="GGJ62005.1"/>
    <property type="molecule type" value="Genomic_DNA"/>
</dbReference>
<proteinExistence type="predicted"/>
<evidence type="ECO:0000313" key="3">
    <source>
        <dbReference type="Proteomes" id="UP000657574"/>
    </source>
</evidence>
<gene>
    <name evidence="2" type="ORF">GCM10010121_085770</name>
</gene>
<name>A0A917UJC5_9ACTN</name>
<accession>A0A917UJC5</accession>
<keyword evidence="3" id="KW-1185">Reference proteome</keyword>